<evidence type="ECO:0000256" key="8">
    <source>
        <dbReference type="ARBA" id="ARBA00023170"/>
    </source>
</evidence>
<evidence type="ECO:0000256" key="3">
    <source>
        <dbReference type="ARBA" id="ARBA00022606"/>
    </source>
</evidence>
<dbReference type="EMBL" id="KK107929">
    <property type="protein sequence ID" value="EZA47122.1"/>
    <property type="molecule type" value="Genomic_DNA"/>
</dbReference>
<dbReference type="GO" id="GO:0007165">
    <property type="term" value="P:signal transduction"/>
    <property type="evidence" value="ECO:0007669"/>
    <property type="project" value="UniProtKB-KW"/>
</dbReference>
<dbReference type="AlphaFoldDB" id="A0A026VTU1"/>
<evidence type="ECO:0000256" key="6">
    <source>
        <dbReference type="ARBA" id="ARBA00022989"/>
    </source>
</evidence>
<organism evidence="11 12">
    <name type="scientific">Ooceraea biroi</name>
    <name type="common">Clonal raider ant</name>
    <name type="synonym">Cerapachys biroi</name>
    <dbReference type="NCBI Taxonomy" id="2015173"/>
    <lineage>
        <taxon>Eukaryota</taxon>
        <taxon>Metazoa</taxon>
        <taxon>Ecdysozoa</taxon>
        <taxon>Arthropoda</taxon>
        <taxon>Hexapoda</taxon>
        <taxon>Insecta</taxon>
        <taxon>Pterygota</taxon>
        <taxon>Neoptera</taxon>
        <taxon>Endopterygota</taxon>
        <taxon>Hymenoptera</taxon>
        <taxon>Apocrita</taxon>
        <taxon>Aculeata</taxon>
        <taxon>Formicoidea</taxon>
        <taxon>Formicidae</taxon>
        <taxon>Dorylinae</taxon>
        <taxon>Ooceraea</taxon>
    </lineage>
</organism>
<evidence type="ECO:0000256" key="1">
    <source>
        <dbReference type="ARBA" id="ARBA00004651"/>
    </source>
</evidence>
<evidence type="ECO:0000256" key="7">
    <source>
        <dbReference type="ARBA" id="ARBA00023136"/>
    </source>
</evidence>
<evidence type="ECO:0000256" key="2">
    <source>
        <dbReference type="ARBA" id="ARBA00022475"/>
    </source>
</evidence>
<gene>
    <name evidence="11" type="ORF">X777_16686</name>
</gene>
<feature type="transmembrane region" description="Helical" evidence="10">
    <location>
        <begin position="260"/>
        <end position="283"/>
    </location>
</feature>
<dbReference type="GO" id="GO:0005886">
    <property type="term" value="C:plasma membrane"/>
    <property type="evidence" value="ECO:0007669"/>
    <property type="project" value="UniProtKB-SubCell"/>
</dbReference>
<keyword evidence="4 10" id="KW-0812">Transmembrane</keyword>
<evidence type="ECO:0000256" key="4">
    <source>
        <dbReference type="ARBA" id="ARBA00022692"/>
    </source>
</evidence>
<keyword evidence="9 10" id="KW-0807">Transducer</keyword>
<reference evidence="11 12" key="1">
    <citation type="journal article" date="2014" name="Curr. Biol.">
        <title>The genome of the clonal raider ant Cerapachys biroi.</title>
        <authorList>
            <person name="Oxley P.R."/>
            <person name="Ji L."/>
            <person name="Fetter-Pruneda I."/>
            <person name="McKenzie S.K."/>
            <person name="Li C."/>
            <person name="Hu H."/>
            <person name="Zhang G."/>
            <person name="Kronauer D.J."/>
        </authorList>
    </citation>
    <scope>NUCLEOTIDE SEQUENCE [LARGE SCALE GENOMIC DNA]</scope>
</reference>
<evidence type="ECO:0000256" key="9">
    <source>
        <dbReference type="ARBA" id="ARBA00023224"/>
    </source>
</evidence>
<keyword evidence="2" id="KW-1003">Cell membrane</keyword>
<protein>
    <recommendedName>
        <fullName evidence="10">Odorant receptor</fullName>
    </recommendedName>
</protein>
<dbReference type="PANTHER" id="PTHR21137:SF35">
    <property type="entry name" value="ODORANT RECEPTOR 19A-RELATED"/>
    <property type="match status" value="1"/>
</dbReference>
<accession>A0A026VTU1</accession>
<keyword evidence="8 10" id="KW-0675">Receptor</keyword>
<feature type="transmembrane region" description="Helical" evidence="10">
    <location>
        <begin position="182"/>
        <end position="200"/>
    </location>
</feature>
<feature type="transmembrane region" description="Helical" evidence="10">
    <location>
        <begin position="117"/>
        <end position="143"/>
    </location>
</feature>
<dbReference type="Proteomes" id="UP000053097">
    <property type="component" value="Unassembled WGS sequence"/>
</dbReference>
<comment type="subcellular location">
    <subcellularLocation>
        <location evidence="1 10">Cell membrane</location>
        <topology evidence="1 10">Multi-pass membrane protein</topology>
    </subcellularLocation>
</comment>
<comment type="similarity">
    <text evidence="10">Belongs to the insect chemoreceptor superfamily. Heteromeric odorant receptor channel (TC 1.A.69) family.</text>
</comment>
<keyword evidence="7 10" id="KW-0472">Membrane</keyword>
<keyword evidence="6 10" id="KW-1133">Transmembrane helix</keyword>
<evidence type="ECO:0000313" key="12">
    <source>
        <dbReference type="Proteomes" id="UP000053097"/>
    </source>
</evidence>
<dbReference type="OMA" id="LAFCYCF"/>
<dbReference type="GO" id="GO:0005549">
    <property type="term" value="F:odorant binding"/>
    <property type="evidence" value="ECO:0007669"/>
    <property type="project" value="InterPro"/>
</dbReference>
<keyword evidence="5 10" id="KW-0552">Olfaction</keyword>
<feature type="transmembrane region" description="Helical" evidence="10">
    <location>
        <begin position="67"/>
        <end position="86"/>
    </location>
</feature>
<feature type="transmembrane region" description="Helical" evidence="10">
    <location>
        <begin position="36"/>
        <end position="55"/>
    </location>
</feature>
<name>A0A026VTU1_OOCBI</name>
<dbReference type="PANTHER" id="PTHR21137">
    <property type="entry name" value="ODORANT RECEPTOR"/>
    <property type="match status" value="1"/>
</dbReference>
<keyword evidence="3 10" id="KW-0716">Sensory transduction</keyword>
<comment type="caution">
    <text evidence="10">Lacks conserved residue(s) required for the propagation of feature annotation.</text>
</comment>
<proteinExistence type="inferred from homology"/>
<evidence type="ECO:0000256" key="5">
    <source>
        <dbReference type="ARBA" id="ARBA00022725"/>
    </source>
</evidence>
<evidence type="ECO:0000313" key="11">
    <source>
        <dbReference type="EMBL" id="EZA47122.1"/>
    </source>
</evidence>
<evidence type="ECO:0000256" key="10">
    <source>
        <dbReference type="RuleBase" id="RU351113"/>
    </source>
</evidence>
<dbReference type="OrthoDB" id="8185860at2759"/>
<dbReference type="GO" id="GO:0004984">
    <property type="term" value="F:olfactory receptor activity"/>
    <property type="evidence" value="ECO:0007669"/>
    <property type="project" value="InterPro"/>
</dbReference>
<keyword evidence="12" id="KW-1185">Reference proteome</keyword>
<sequence length="390" mass="44998">MRLRIESFYDKQVISWSKLLLSIIGLWPENHNDFRFFFYITYIISCSLLLIVNLVQNMHDMKKVMRYITFVFPSILIVLKNVMFRWKKDQLLPILAVIKGNVKEGLYQTYDEKYKVIWYNIASTLFTTSSVTSLFFVPALYYLAPIFACILSNEYGSGNCTLPYELPVRVNLVYEISGMRSYVLFCVILIPSSTFLTIGATAADSAMISLTFYLCGQLSILDHRMKNIDLKSSKCHYEMKVLVKRHMELIQLANILADTFSWLMFVQTVGIIFSLCIILYQLLMTAEGEKEIDEIIHFMMYSIAVVLLAFCYCFLGECLISESLALEWACYSINWYESSSEFVHLLMICIARSRKPLCLTAGKFYVFSLETFGTIIKASMAYLSVLKTIT</sequence>
<feature type="transmembrane region" description="Helical" evidence="10">
    <location>
        <begin position="295"/>
        <end position="315"/>
    </location>
</feature>
<dbReference type="InterPro" id="IPR004117">
    <property type="entry name" value="7tm6_olfct_rcpt"/>
</dbReference>
<dbReference type="Pfam" id="PF02949">
    <property type="entry name" value="7tm_6"/>
    <property type="match status" value="1"/>
</dbReference>